<dbReference type="EMBL" id="AZAC01000015">
    <property type="protein sequence ID" value="KIX13454.1"/>
    <property type="molecule type" value="Genomic_DNA"/>
</dbReference>
<dbReference type="AlphaFoldDB" id="A0A0D2J5R9"/>
<reference evidence="1 2" key="1">
    <citation type="submission" date="2013-11" db="EMBL/GenBank/DDBJ databases">
        <title>Metagenomic analysis of a methanogenic consortium involved in long chain n-alkane degradation.</title>
        <authorList>
            <person name="Davidova I.A."/>
            <person name="Callaghan A.V."/>
            <person name="Wawrik B."/>
            <person name="Pruitt S."/>
            <person name="Marks C."/>
            <person name="Duncan K.E."/>
            <person name="Suflita J.M."/>
        </authorList>
    </citation>
    <scope>NUCLEOTIDE SEQUENCE [LARGE SCALE GENOMIC DNA]</scope>
    <source>
        <strain evidence="1 2">SPR</strain>
    </source>
</reference>
<dbReference type="InParanoid" id="A0A0D2J5R9"/>
<evidence type="ECO:0000313" key="1">
    <source>
        <dbReference type="EMBL" id="KIX13454.1"/>
    </source>
</evidence>
<keyword evidence="2" id="KW-1185">Reference proteome</keyword>
<proteinExistence type="predicted"/>
<protein>
    <submittedName>
        <fullName evidence="1">Uncharacterized protein</fullName>
    </submittedName>
</protein>
<organism evidence="1 2">
    <name type="scientific">Dethiosulfatarculus sandiegensis</name>
    <dbReference type="NCBI Taxonomy" id="1429043"/>
    <lineage>
        <taxon>Bacteria</taxon>
        <taxon>Pseudomonadati</taxon>
        <taxon>Thermodesulfobacteriota</taxon>
        <taxon>Desulfarculia</taxon>
        <taxon>Desulfarculales</taxon>
        <taxon>Desulfarculaceae</taxon>
        <taxon>Dethiosulfatarculus</taxon>
    </lineage>
</organism>
<name>A0A0D2J5R9_9BACT</name>
<sequence>MLHGDINTLPSRLASSILAIAVSAKPQFFLPLILK</sequence>
<comment type="caution">
    <text evidence="1">The sequence shown here is derived from an EMBL/GenBank/DDBJ whole genome shotgun (WGS) entry which is preliminary data.</text>
</comment>
<accession>A0A0D2J5R9</accession>
<gene>
    <name evidence="1" type="ORF">X474_13295</name>
</gene>
<dbReference type="Proteomes" id="UP000032233">
    <property type="component" value="Unassembled WGS sequence"/>
</dbReference>
<evidence type="ECO:0000313" key="2">
    <source>
        <dbReference type="Proteomes" id="UP000032233"/>
    </source>
</evidence>